<dbReference type="SUPFAM" id="SSF82185">
    <property type="entry name" value="Histone H3 K4-specific methyltransferase SET7/9 N-terminal domain"/>
    <property type="match status" value="2"/>
</dbReference>
<dbReference type="PANTHER" id="PTHR43215:SF14">
    <property type="entry name" value="RADIAL SPOKE HEAD 1 HOMOLOG"/>
    <property type="match status" value="1"/>
</dbReference>
<organism evidence="3 4">
    <name type="scientific">Euplotes crassus</name>
    <dbReference type="NCBI Taxonomy" id="5936"/>
    <lineage>
        <taxon>Eukaryota</taxon>
        <taxon>Sar</taxon>
        <taxon>Alveolata</taxon>
        <taxon>Ciliophora</taxon>
        <taxon>Intramacronucleata</taxon>
        <taxon>Spirotrichea</taxon>
        <taxon>Hypotrichia</taxon>
        <taxon>Euplotida</taxon>
        <taxon>Euplotidae</taxon>
        <taxon>Moneuplotes</taxon>
    </lineage>
</organism>
<name>A0AAD1URI3_EUPCR</name>
<protein>
    <submittedName>
        <fullName evidence="3">Uncharacterized protein</fullName>
    </submittedName>
</protein>
<evidence type="ECO:0000256" key="2">
    <source>
        <dbReference type="SAM" id="MobiDB-lite"/>
    </source>
</evidence>
<feature type="region of interest" description="Disordered" evidence="2">
    <location>
        <begin position="296"/>
        <end position="354"/>
    </location>
</feature>
<feature type="compositionally biased region" description="Basic and acidic residues" evidence="2">
    <location>
        <begin position="26"/>
        <end position="38"/>
    </location>
</feature>
<dbReference type="InterPro" id="IPR003409">
    <property type="entry name" value="MORN"/>
</dbReference>
<dbReference type="Pfam" id="PF02493">
    <property type="entry name" value="MORN"/>
    <property type="match status" value="7"/>
</dbReference>
<dbReference type="EMBL" id="CAMPGE010010920">
    <property type="protein sequence ID" value="CAI2369765.1"/>
    <property type="molecule type" value="Genomic_DNA"/>
</dbReference>
<dbReference type="PANTHER" id="PTHR43215">
    <property type="entry name" value="RADIAL SPOKE HEAD 1 HOMOLOG"/>
    <property type="match status" value="1"/>
</dbReference>
<sequence>MLAPEDEPFDGEGSRILEEEEEDEDNREHLEQKEKKDRYVGGIDPVTGLRVGKGIYKYSNPYFTYEGEWVDGKKHGQGKLLFADGGFFEGTFEEGQINGYGIRVWPNGCEYKGDWKKGEKHGHGTLENHETGESYVGDWNMNLRHGGGKWTKPSKEVIDGEFKYHFPQGHVSMRLSNGDLYDGNVEKGIIHGQGKYCYLSTSMCYEGEFVEAKRQGLGKFYAMKGVYVYEGRFEDDKQTKIPNQLLYYQEPKEEEPEDKKKKDNKKGEPEEDENPNKIVYEVGVSDPIRIELRSVFQGEDYEDDTPPDEEELKKQAASKKGQDEEESGRAVSFSLGRFEDKPLEEGQEQEGEPEKIWAEYKFSQSEDLTRVEVLSKEGIFVIEGLTYNISEEFKAGKYEILAKDVTPFIDNHLNEVKISLEIIDPEEPPVPAKGKKK</sequence>
<feature type="compositionally biased region" description="Acidic residues" evidence="2">
    <location>
        <begin position="299"/>
        <end position="310"/>
    </location>
</feature>
<dbReference type="AlphaFoldDB" id="A0AAD1URI3"/>
<gene>
    <name evidence="3" type="ORF">ECRASSUSDP1_LOCUS11068</name>
</gene>
<accession>A0AAD1URI3</accession>
<reference evidence="3" key="1">
    <citation type="submission" date="2023-07" db="EMBL/GenBank/DDBJ databases">
        <authorList>
            <consortium name="AG Swart"/>
            <person name="Singh M."/>
            <person name="Singh A."/>
            <person name="Seah K."/>
            <person name="Emmerich C."/>
        </authorList>
    </citation>
    <scope>NUCLEOTIDE SEQUENCE</scope>
    <source>
        <strain evidence="3">DP1</strain>
    </source>
</reference>
<feature type="region of interest" description="Disordered" evidence="2">
    <location>
        <begin position="240"/>
        <end position="278"/>
    </location>
</feature>
<evidence type="ECO:0000256" key="1">
    <source>
        <dbReference type="ARBA" id="ARBA00022737"/>
    </source>
</evidence>
<dbReference type="Gene3D" id="2.20.110.10">
    <property type="entry name" value="Histone H3 K4-specific methyltransferase SET7/9 N-terminal domain"/>
    <property type="match status" value="3"/>
</dbReference>
<feature type="region of interest" description="Disordered" evidence="2">
    <location>
        <begin position="1"/>
        <end position="38"/>
    </location>
</feature>
<dbReference type="Proteomes" id="UP001295684">
    <property type="component" value="Unassembled WGS sequence"/>
</dbReference>
<feature type="compositionally biased region" description="Basic and acidic residues" evidence="2">
    <location>
        <begin position="257"/>
        <end position="268"/>
    </location>
</feature>
<keyword evidence="1" id="KW-0677">Repeat</keyword>
<keyword evidence="4" id="KW-1185">Reference proteome</keyword>
<dbReference type="SMART" id="SM00698">
    <property type="entry name" value="MORN"/>
    <property type="match status" value="7"/>
</dbReference>
<comment type="caution">
    <text evidence="3">The sequence shown here is derived from an EMBL/GenBank/DDBJ whole genome shotgun (WGS) entry which is preliminary data.</text>
</comment>
<feature type="compositionally biased region" description="Acidic residues" evidence="2">
    <location>
        <begin position="1"/>
        <end position="10"/>
    </location>
</feature>
<evidence type="ECO:0000313" key="4">
    <source>
        <dbReference type="Proteomes" id="UP001295684"/>
    </source>
</evidence>
<proteinExistence type="predicted"/>
<evidence type="ECO:0000313" key="3">
    <source>
        <dbReference type="EMBL" id="CAI2369765.1"/>
    </source>
</evidence>